<name>A0AAY4AB06_9TELE</name>
<sequence>MSGSMSNLGPVVEVQIQLRPTSSSNSEAKTEEGSLMDSSASSSSSSSLMGLLFLGFR</sequence>
<dbReference type="Proteomes" id="UP000694580">
    <property type="component" value="Chromosome 3"/>
</dbReference>
<accession>A0AAY4AB06</accession>
<reference evidence="2 3" key="1">
    <citation type="submission" date="2020-06" db="EMBL/GenBank/DDBJ databases">
        <authorList>
            <consortium name="Wellcome Sanger Institute Data Sharing"/>
        </authorList>
    </citation>
    <scope>NUCLEOTIDE SEQUENCE [LARGE SCALE GENOMIC DNA]</scope>
</reference>
<reference evidence="2" key="3">
    <citation type="submission" date="2025-09" db="UniProtKB">
        <authorList>
            <consortium name="Ensembl"/>
        </authorList>
    </citation>
    <scope>IDENTIFICATION</scope>
</reference>
<reference evidence="2" key="2">
    <citation type="submission" date="2025-08" db="UniProtKB">
        <authorList>
            <consortium name="Ensembl"/>
        </authorList>
    </citation>
    <scope>IDENTIFICATION</scope>
</reference>
<dbReference type="AlphaFoldDB" id="A0AAY4AB06"/>
<feature type="compositionally biased region" description="Low complexity" evidence="1">
    <location>
        <begin position="35"/>
        <end position="46"/>
    </location>
</feature>
<organism evidence="2 3">
    <name type="scientific">Denticeps clupeoides</name>
    <name type="common">denticle herring</name>
    <dbReference type="NCBI Taxonomy" id="299321"/>
    <lineage>
        <taxon>Eukaryota</taxon>
        <taxon>Metazoa</taxon>
        <taxon>Chordata</taxon>
        <taxon>Craniata</taxon>
        <taxon>Vertebrata</taxon>
        <taxon>Euteleostomi</taxon>
        <taxon>Actinopterygii</taxon>
        <taxon>Neopterygii</taxon>
        <taxon>Teleostei</taxon>
        <taxon>Clupei</taxon>
        <taxon>Clupeiformes</taxon>
        <taxon>Denticipitoidei</taxon>
        <taxon>Denticipitidae</taxon>
        <taxon>Denticeps</taxon>
    </lineage>
</organism>
<keyword evidence="3" id="KW-1185">Reference proteome</keyword>
<feature type="compositionally biased region" description="Polar residues" evidence="1">
    <location>
        <begin position="18"/>
        <end position="27"/>
    </location>
</feature>
<feature type="region of interest" description="Disordered" evidence="1">
    <location>
        <begin position="1"/>
        <end position="46"/>
    </location>
</feature>
<evidence type="ECO:0000256" key="1">
    <source>
        <dbReference type="SAM" id="MobiDB-lite"/>
    </source>
</evidence>
<proteinExistence type="predicted"/>
<dbReference type="Ensembl" id="ENSDCDT00010006235.1">
    <property type="protein sequence ID" value="ENSDCDP00010006024.1"/>
    <property type="gene ID" value="ENSDCDG00010002628.1"/>
</dbReference>
<protein>
    <submittedName>
        <fullName evidence="2">Uncharacterized protein</fullName>
    </submittedName>
</protein>
<evidence type="ECO:0000313" key="2">
    <source>
        <dbReference type="Ensembl" id="ENSDCDP00010006024.1"/>
    </source>
</evidence>
<evidence type="ECO:0000313" key="3">
    <source>
        <dbReference type="Proteomes" id="UP000694580"/>
    </source>
</evidence>